<dbReference type="GO" id="GO:0005840">
    <property type="term" value="C:ribosome"/>
    <property type="evidence" value="ECO:0007669"/>
    <property type="project" value="UniProtKB-KW"/>
</dbReference>
<comment type="caution">
    <text evidence="4">The sequence shown here is derived from an EMBL/GenBank/DDBJ whole genome shotgun (WGS) entry which is preliminary data.</text>
</comment>
<protein>
    <submittedName>
        <fullName evidence="4">Ribosomal protein L22e</fullName>
    </submittedName>
</protein>
<keyword evidence="2 4" id="KW-0689">Ribosomal protein</keyword>
<evidence type="ECO:0000313" key="5">
    <source>
        <dbReference type="Proteomes" id="UP000673691"/>
    </source>
</evidence>
<dbReference type="PANTHER" id="PTHR10064">
    <property type="entry name" value="60S RIBOSOMAL PROTEIN L22"/>
    <property type="match status" value="1"/>
</dbReference>
<name>A0A8H8DM57_9FUNG</name>
<dbReference type="InterPro" id="IPR038526">
    <property type="entry name" value="Ribosomal_eL22_sf"/>
</dbReference>
<dbReference type="GO" id="GO:0003735">
    <property type="term" value="F:structural constituent of ribosome"/>
    <property type="evidence" value="ECO:0007669"/>
    <property type="project" value="InterPro"/>
</dbReference>
<sequence length="125" mass="14257">MAVVRRGKIVKNARKAQKFLVDASIPTKDKIFDAAAFEKFLHDKIKVNGRAGNLGDSVSIARNADGKISVSANAPMAKRYLKYLTKKFLKKHQLRDWLRVIANEKGSYQLRYYNIANEQDNEDED</sequence>
<gene>
    <name evidence="4" type="ORF">BJ554DRAFT_7990</name>
</gene>
<dbReference type="GO" id="GO:0003723">
    <property type="term" value="F:RNA binding"/>
    <property type="evidence" value="ECO:0007669"/>
    <property type="project" value="TreeGrafter"/>
</dbReference>
<keyword evidence="3" id="KW-0687">Ribonucleoprotein</keyword>
<dbReference type="PANTHER" id="PTHR10064:SF31">
    <property type="entry name" value="LARGE RIBOSOMAL SUBUNIT PROTEIN EL22A-RELATED"/>
    <property type="match status" value="1"/>
</dbReference>
<dbReference type="EMBL" id="JAEFCI010000680">
    <property type="protein sequence ID" value="KAG5463388.1"/>
    <property type="molecule type" value="Genomic_DNA"/>
</dbReference>
<evidence type="ECO:0000256" key="1">
    <source>
        <dbReference type="ARBA" id="ARBA00007817"/>
    </source>
</evidence>
<dbReference type="Proteomes" id="UP000673691">
    <property type="component" value="Unassembled WGS sequence"/>
</dbReference>
<evidence type="ECO:0000313" key="4">
    <source>
        <dbReference type="EMBL" id="KAG5463388.1"/>
    </source>
</evidence>
<reference evidence="4 5" key="1">
    <citation type="journal article" name="Sci. Rep.">
        <title>Genome-scale phylogenetic analyses confirm Olpidium as the closest living zoosporic fungus to the non-flagellated, terrestrial fungi.</title>
        <authorList>
            <person name="Chang Y."/>
            <person name="Rochon D."/>
            <person name="Sekimoto S."/>
            <person name="Wang Y."/>
            <person name="Chovatia M."/>
            <person name="Sandor L."/>
            <person name="Salamov A."/>
            <person name="Grigoriev I.V."/>
            <person name="Stajich J.E."/>
            <person name="Spatafora J.W."/>
        </authorList>
    </citation>
    <scope>NUCLEOTIDE SEQUENCE [LARGE SCALE GENOMIC DNA]</scope>
    <source>
        <strain evidence="4">S191</strain>
    </source>
</reference>
<dbReference type="Gene3D" id="3.30.1360.210">
    <property type="match status" value="1"/>
</dbReference>
<evidence type="ECO:0000256" key="3">
    <source>
        <dbReference type="ARBA" id="ARBA00023274"/>
    </source>
</evidence>
<keyword evidence="5" id="KW-1185">Reference proteome</keyword>
<evidence type="ECO:0000256" key="2">
    <source>
        <dbReference type="ARBA" id="ARBA00022980"/>
    </source>
</evidence>
<dbReference type="InterPro" id="IPR002671">
    <property type="entry name" value="Ribosomal_eL22"/>
</dbReference>
<comment type="similarity">
    <text evidence="1">Belongs to the eukaryotic ribosomal protein eL22 family.</text>
</comment>
<dbReference type="OrthoDB" id="10259820at2759"/>
<dbReference type="FunFam" id="3.30.1360.210:FF:000001">
    <property type="entry name" value="60S ribosomal protein L22 1"/>
    <property type="match status" value="1"/>
</dbReference>
<accession>A0A8H8DM57</accession>
<dbReference type="GO" id="GO:0005737">
    <property type="term" value="C:cytoplasm"/>
    <property type="evidence" value="ECO:0007669"/>
    <property type="project" value="UniProtKB-ARBA"/>
</dbReference>
<proteinExistence type="inferred from homology"/>
<dbReference type="Pfam" id="PF01776">
    <property type="entry name" value="Ribosomal_L22e"/>
    <property type="match status" value="1"/>
</dbReference>
<dbReference type="GO" id="GO:0002181">
    <property type="term" value="P:cytoplasmic translation"/>
    <property type="evidence" value="ECO:0007669"/>
    <property type="project" value="TreeGrafter"/>
</dbReference>
<dbReference type="AlphaFoldDB" id="A0A8H8DM57"/>
<dbReference type="GO" id="GO:1990904">
    <property type="term" value="C:ribonucleoprotein complex"/>
    <property type="evidence" value="ECO:0007669"/>
    <property type="project" value="UniProtKB-KW"/>
</dbReference>
<organism evidence="4 5">
    <name type="scientific">Olpidium bornovanus</name>
    <dbReference type="NCBI Taxonomy" id="278681"/>
    <lineage>
        <taxon>Eukaryota</taxon>
        <taxon>Fungi</taxon>
        <taxon>Fungi incertae sedis</taxon>
        <taxon>Olpidiomycota</taxon>
        <taxon>Olpidiomycotina</taxon>
        <taxon>Olpidiomycetes</taxon>
        <taxon>Olpidiales</taxon>
        <taxon>Olpidiaceae</taxon>
        <taxon>Olpidium</taxon>
    </lineage>
</organism>